<dbReference type="InterPro" id="IPR008978">
    <property type="entry name" value="HSP20-like_chaperone"/>
</dbReference>
<reference evidence="4 5" key="1">
    <citation type="submission" date="2015-01" db="EMBL/GenBank/DDBJ databases">
        <title>The Genome Sequence of Cladophialophora immunda CBS83496.</title>
        <authorList>
            <consortium name="The Broad Institute Genomics Platform"/>
            <person name="Cuomo C."/>
            <person name="de Hoog S."/>
            <person name="Gorbushina A."/>
            <person name="Stielow B."/>
            <person name="Teixiera M."/>
            <person name="Abouelleil A."/>
            <person name="Chapman S.B."/>
            <person name="Priest M."/>
            <person name="Young S.K."/>
            <person name="Wortman J."/>
            <person name="Nusbaum C."/>
            <person name="Birren B."/>
        </authorList>
    </citation>
    <scope>NUCLEOTIDE SEQUENCE [LARGE SCALE GENOMIC DNA]</scope>
    <source>
        <strain evidence="4 5">CBS 83496</strain>
    </source>
</reference>
<proteinExistence type="inferred from homology"/>
<dbReference type="HOGENOM" id="CLU_103836_0_0_1"/>
<organism evidence="4 5">
    <name type="scientific">Cladophialophora immunda</name>
    <dbReference type="NCBI Taxonomy" id="569365"/>
    <lineage>
        <taxon>Eukaryota</taxon>
        <taxon>Fungi</taxon>
        <taxon>Dikarya</taxon>
        <taxon>Ascomycota</taxon>
        <taxon>Pezizomycotina</taxon>
        <taxon>Eurotiomycetes</taxon>
        <taxon>Chaetothyriomycetidae</taxon>
        <taxon>Chaetothyriales</taxon>
        <taxon>Herpotrichiellaceae</taxon>
        <taxon>Cladophialophora</taxon>
    </lineage>
</organism>
<dbReference type="InterPro" id="IPR002068">
    <property type="entry name" value="A-crystallin/Hsp20_dom"/>
</dbReference>
<evidence type="ECO:0000256" key="2">
    <source>
        <dbReference type="RuleBase" id="RU003616"/>
    </source>
</evidence>
<name>A0A0D2AF79_9EURO</name>
<dbReference type="Proteomes" id="UP000054466">
    <property type="component" value="Unassembled WGS sequence"/>
</dbReference>
<evidence type="ECO:0000313" key="5">
    <source>
        <dbReference type="Proteomes" id="UP000054466"/>
    </source>
</evidence>
<dbReference type="OrthoDB" id="1431247at2759"/>
<dbReference type="STRING" id="569365.A0A0D2AF79"/>
<dbReference type="VEuPathDB" id="FungiDB:PV07_11709"/>
<dbReference type="Gene3D" id="2.60.40.790">
    <property type="match status" value="1"/>
</dbReference>
<dbReference type="RefSeq" id="XP_016243733.1">
    <property type="nucleotide sequence ID" value="XM_016399171.1"/>
</dbReference>
<dbReference type="CDD" id="cd06464">
    <property type="entry name" value="ACD_sHsps-like"/>
    <property type="match status" value="1"/>
</dbReference>
<dbReference type="AlphaFoldDB" id="A0A0D2AF79"/>
<evidence type="ECO:0000313" key="4">
    <source>
        <dbReference type="EMBL" id="KIW23517.1"/>
    </source>
</evidence>
<dbReference type="Pfam" id="PF00011">
    <property type="entry name" value="HSP20"/>
    <property type="match status" value="1"/>
</dbReference>
<dbReference type="SUPFAM" id="SSF49764">
    <property type="entry name" value="HSP20-like chaperones"/>
    <property type="match status" value="1"/>
</dbReference>
<protein>
    <recommendedName>
        <fullName evidence="3">SHSP domain-containing protein</fullName>
    </recommendedName>
</protein>
<sequence>MSTIECLLHPHHISLVDTHSLRAKLKHAGDAYYNVDGLPSHRGVLAPKFDVFELDGGTTGWLLVGDLPGVESTDEIKIEWLDASTIFLRGKLATASIPTFGETESRVMKTVHKERHEGLFERSVTLPAKADANGTKVEVKAGVVFVRIPKQA</sequence>
<keyword evidence="5" id="KW-1185">Reference proteome</keyword>
<feature type="domain" description="SHSP" evidence="3">
    <location>
        <begin position="40"/>
        <end position="152"/>
    </location>
</feature>
<accession>A0A0D2AF79</accession>
<dbReference type="PROSITE" id="PS01031">
    <property type="entry name" value="SHSP"/>
    <property type="match status" value="1"/>
</dbReference>
<evidence type="ECO:0000259" key="3">
    <source>
        <dbReference type="PROSITE" id="PS01031"/>
    </source>
</evidence>
<dbReference type="GeneID" id="27350903"/>
<evidence type="ECO:0000256" key="1">
    <source>
        <dbReference type="PROSITE-ProRule" id="PRU00285"/>
    </source>
</evidence>
<comment type="similarity">
    <text evidence="1 2">Belongs to the small heat shock protein (HSP20) family.</text>
</comment>
<dbReference type="EMBL" id="KN847046">
    <property type="protein sequence ID" value="KIW23517.1"/>
    <property type="molecule type" value="Genomic_DNA"/>
</dbReference>
<gene>
    <name evidence="4" type="ORF">PV07_11709</name>
</gene>